<evidence type="ECO:0000256" key="1">
    <source>
        <dbReference type="ARBA" id="ARBA00023015"/>
    </source>
</evidence>
<reference evidence="6" key="1">
    <citation type="journal article" date="2019" name="Int. J. Syst. Evol. Microbiol.">
        <title>The Global Catalogue of Microorganisms (GCM) 10K type strain sequencing project: providing services to taxonomists for standard genome sequencing and annotation.</title>
        <authorList>
            <consortium name="The Broad Institute Genomics Platform"/>
            <consortium name="The Broad Institute Genome Sequencing Center for Infectious Disease"/>
            <person name="Wu L."/>
            <person name="Ma J."/>
        </authorList>
    </citation>
    <scope>NUCLEOTIDE SEQUENCE [LARGE SCALE GENOMIC DNA]</scope>
    <source>
        <strain evidence="6">JCM 1365</strain>
    </source>
</reference>
<dbReference type="EMBL" id="BMNZ01000010">
    <property type="protein sequence ID" value="GGN08650.1"/>
    <property type="molecule type" value="Genomic_DNA"/>
</dbReference>
<evidence type="ECO:0000259" key="4">
    <source>
        <dbReference type="PROSITE" id="PS01124"/>
    </source>
</evidence>
<dbReference type="SMART" id="SM00342">
    <property type="entry name" value="HTH_ARAC"/>
    <property type="match status" value="1"/>
</dbReference>
<keyword evidence="6" id="KW-1185">Reference proteome</keyword>
<dbReference type="InterPro" id="IPR018060">
    <property type="entry name" value="HTH_AraC"/>
</dbReference>
<dbReference type="SUPFAM" id="SSF51215">
    <property type="entry name" value="Regulatory protein AraC"/>
    <property type="match status" value="1"/>
</dbReference>
<feature type="domain" description="HTH araC/xylS-type" evidence="4">
    <location>
        <begin position="200"/>
        <end position="301"/>
    </location>
</feature>
<proteinExistence type="predicted"/>
<evidence type="ECO:0000256" key="3">
    <source>
        <dbReference type="ARBA" id="ARBA00023163"/>
    </source>
</evidence>
<evidence type="ECO:0000313" key="6">
    <source>
        <dbReference type="Proteomes" id="UP000623461"/>
    </source>
</evidence>
<comment type="caution">
    <text evidence="5">The sequence shown here is derived from an EMBL/GenBank/DDBJ whole genome shotgun (WGS) entry which is preliminary data.</text>
</comment>
<dbReference type="InterPro" id="IPR003313">
    <property type="entry name" value="AraC-bd"/>
</dbReference>
<dbReference type="Pfam" id="PF02311">
    <property type="entry name" value="AraC_binding"/>
    <property type="match status" value="1"/>
</dbReference>
<evidence type="ECO:0000313" key="5">
    <source>
        <dbReference type="EMBL" id="GGN08650.1"/>
    </source>
</evidence>
<dbReference type="Proteomes" id="UP000623461">
    <property type="component" value="Unassembled WGS sequence"/>
</dbReference>
<evidence type="ECO:0000256" key="2">
    <source>
        <dbReference type="ARBA" id="ARBA00023125"/>
    </source>
</evidence>
<protein>
    <submittedName>
        <fullName evidence="5">AraC family transcriptional regulator</fullName>
    </submittedName>
</protein>
<dbReference type="PANTHER" id="PTHR46796:SF2">
    <property type="entry name" value="TRANSCRIPTIONAL REGULATORY PROTEIN"/>
    <property type="match status" value="1"/>
</dbReference>
<organism evidence="5 6">
    <name type="scientific">Terrabacter tumescens</name>
    <dbReference type="NCBI Taxonomy" id="60443"/>
    <lineage>
        <taxon>Bacteria</taxon>
        <taxon>Bacillati</taxon>
        <taxon>Actinomycetota</taxon>
        <taxon>Actinomycetes</taxon>
        <taxon>Micrococcales</taxon>
        <taxon>Intrasporangiaceae</taxon>
        <taxon>Terrabacter</taxon>
    </lineage>
</organism>
<dbReference type="InterPro" id="IPR009057">
    <property type="entry name" value="Homeodomain-like_sf"/>
</dbReference>
<keyword evidence="1" id="KW-0805">Transcription regulation</keyword>
<accession>A0ABQ2IFY9</accession>
<dbReference type="Pfam" id="PF12833">
    <property type="entry name" value="HTH_18"/>
    <property type="match status" value="1"/>
</dbReference>
<dbReference type="PANTHER" id="PTHR46796">
    <property type="entry name" value="HTH-TYPE TRANSCRIPTIONAL ACTIVATOR RHAS-RELATED"/>
    <property type="match status" value="1"/>
</dbReference>
<keyword evidence="3" id="KW-0804">Transcription</keyword>
<dbReference type="SUPFAM" id="SSF46689">
    <property type="entry name" value="Homeodomain-like"/>
    <property type="match status" value="1"/>
</dbReference>
<gene>
    <name evidence="5" type="ORF">GCM10009721_40600</name>
</gene>
<dbReference type="InterPro" id="IPR037923">
    <property type="entry name" value="HTH-like"/>
</dbReference>
<dbReference type="PROSITE" id="PS01124">
    <property type="entry name" value="HTH_ARAC_FAMILY_2"/>
    <property type="match status" value="1"/>
</dbReference>
<keyword evidence="2" id="KW-0238">DNA-binding</keyword>
<dbReference type="Gene3D" id="1.10.10.60">
    <property type="entry name" value="Homeodomain-like"/>
    <property type="match status" value="1"/>
</dbReference>
<sequence length="302" mass="32768">MSRGYAVCSVTGPPRWTSPPYERRRGYGAGVEAPTDRTVSWRPAVAGVAEVFHAQWHDHAYPVHTHDTWTLLVVDDGVIGYDLDRHDHTAVRSGVTLLPPHVVHDGRALTSAGFRKRVVYLEEDVIAPDLVGRAVDAPLVPDADLRRAVSLLDRALVARDDLEAESRLALVVERLTSHLVCRIAPPAPTARSAGGRVAGGRVAALARETFDADPVGADGIAAVAASLGVTTPHLVRSFVMAYGIAPHQYVVGRRLDLARRRLRDGVPAALVATESGFYDQAHLTRHFKRFLGTTPGRYQRGV</sequence>
<dbReference type="InterPro" id="IPR050204">
    <property type="entry name" value="AraC_XylS_family_regulators"/>
</dbReference>
<name>A0ABQ2IFY9_9MICO</name>